<protein>
    <recommendedName>
        <fullName evidence="3">AsmA family protein</fullName>
    </recommendedName>
</protein>
<feature type="non-terminal residue" evidence="1">
    <location>
        <position position="144"/>
    </location>
</feature>
<evidence type="ECO:0000313" key="2">
    <source>
        <dbReference type="Proteomes" id="UP001595536"/>
    </source>
</evidence>
<accession>A0ABV7LAJ9</accession>
<organism evidence="1 2">
    <name type="scientific">Camelimonas abortus</name>
    <dbReference type="NCBI Taxonomy" id="1017184"/>
    <lineage>
        <taxon>Bacteria</taxon>
        <taxon>Pseudomonadati</taxon>
        <taxon>Pseudomonadota</taxon>
        <taxon>Alphaproteobacteria</taxon>
        <taxon>Hyphomicrobiales</taxon>
        <taxon>Chelatococcaceae</taxon>
        <taxon>Camelimonas</taxon>
    </lineage>
</organism>
<dbReference type="EMBL" id="JBHRUV010000003">
    <property type="protein sequence ID" value="MFC3264838.1"/>
    <property type="molecule type" value="Genomic_DNA"/>
</dbReference>
<gene>
    <name evidence="1" type="ORF">ACFOEX_00495</name>
</gene>
<proteinExistence type="predicted"/>
<evidence type="ECO:0000313" key="1">
    <source>
        <dbReference type="EMBL" id="MFC3264838.1"/>
    </source>
</evidence>
<keyword evidence="2" id="KW-1185">Reference proteome</keyword>
<evidence type="ECO:0008006" key="3">
    <source>
        <dbReference type="Google" id="ProtNLM"/>
    </source>
</evidence>
<reference evidence="2" key="1">
    <citation type="journal article" date="2019" name="Int. J. Syst. Evol. Microbiol.">
        <title>The Global Catalogue of Microorganisms (GCM) 10K type strain sequencing project: providing services to taxonomists for standard genome sequencing and annotation.</title>
        <authorList>
            <consortium name="The Broad Institute Genomics Platform"/>
            <consortium name="The Broad Institute Genome Sequencing Center for Infectious Disease"/>
            <person name="Wu L."/>
            <person name="Ma J."/>
        </authorList>
    </citation>
    <scope>NUCLEOTIDE SEQUENCE [LARGE SCALE GENOMIC DNA]</scope>
    <source>
        <strain evidence="2">CCM 7941</strain>
    </source>
</reference>
<sequence>MRFAALVAVFACGFLVLLAGVLAARLAWGPIAIEGLSQRVAAALNSRVGDHWRVRVREARVDHAGFNPALSLDDVEVIAPDGERVLLAPQATVAVDPWSLVWGHFRPRAIVFRNISLRLALGPDGAFDLIGAPEGEAVAPLAGA</sequence>
<dbReference type="Proteomes" id="UP001595536">
    <property type="component" value="Unassembled WGS sequence"/>
</dbReference>
<name>A0ABV7LAJ9_9HYPH</name>
<comment type="caution">
    <text evidence="1">The sequence shown here is derived from an EMBL/GenBank/DDBJ whole genome shotgun (WGS) entry which is preliminary data.</text>
</comment>